<evidence type="ECO:0000313" key="3">
    <source>
        <dbReference type="Proteomes" id="UP001642464"/>
    </source>
</evidence>
<evidence type="ECO:0000313" key="2">
    <source>
        <dbReference type="EMBL" id="CAK9078819.1"/>
    </source>
</evidence>
<accession>A0ABP0PVE1</accession>
<comment type="caution">
    <text evidence="2">The sequence shown here is derived from an EMBL/GenBank/DDBJ whole genome shotgun (WGS) entry which is preliminary data.</text>
</comment>
<gene>
    <name evidence="2" type="ORF">SCF082_LOCUS37633</name>
</gene>
<name>A0ABP0PVE1_9DINO</name>
<reference evidence="2 3" key="1">
    <citation type="submission" date="2024-02" db="EMBL/GenBank/DDBJ databases">
        <authorList>
            <person name="Chen Y."/>
            <person name="Shah S."/>
            <person name="Dougan E. K."/>
            <person name="Thang M."/>
            <person name="Chan C."/>
        </authorList>
    </citation>
    <scope>NUCLEOTIDE SEQUENCE [LARGE SCALE GENOMIC DNA]</scope>
</reference>
<keyword evidence="1" id="KW-1133">Transmembrane helix</keyword>
<sequence length="638" mass="69736">MSPIVMTSICETLRICFRTLKGTSPGIAAETSRTRYEYELVQAGSASDLEGSDGETQKAPGTDGHPFKGPSVYFTVGIVCYHLVCAGIVAVAVLNGWISTDHGGDFAWELWALWQQLCLWTLFVQNLTRCVIMDGEALESSTATTILLYTVPFLSEPCDTMKDWVVTGICFLHAETWTGFAIGTSVVGLDALLIQTGLIPRWCRISDSLRISPPLIVLQVLYVLLLATQIHYMLFLPYFAATLFCLCDNQRDGDGTWSTTFSLSMIALTSISCIQIVIGPSSSTYSEALYECLTDGGVLAAFSVYVIVYSHLLVNLHEDCAADLRKIYRAILELPLKETDFVPQTWRERMAQKTTNLFVGLLSSSRLLIAWAEDWPQGFFATLLVLRYSRGAGVGFAGCSAIVSIVKGLIIPSFQKLLLHQKWTAVETGLNTLLESEKDQQAVIKQLSTASVISATDLKDVLAGFLDKPSSDLLNQLNVGESDLFNPIKDLRREWLLGILGTDNGEEIRCKLIASYLHKGVSARELFNLGHMTVNCKYAGFTARQCMEVGGFSAGECKAAGFSVSDCIGAGFLKTEVKAAGFFAQEWKSSGFSAVQCKDVGFSAGECLAAGFSKDDCLRAGFAPAEIEFYLRQATDRD</sequence>
<keyword evidence="1" id="KW-0812">Transmembrane</keyword>
<keyword evidence="3" id="KW-1185">Reference proteome</keyword>
<dbReference type="Proteomes" id="UP001642464">
    <property type="component" value="Unassembled WGS sequence"/>
</dbReference>
<protein>
    <submittedName>
        <fullName evidence="2">Uncharacterized protein</fullName>
    </submittedName>
</protein>
<feature type="transmembrane region" description="Helical" evidence="1">
    <location>
        <begin position="259"/>
        <end position="278"/>
    </location>
</feature>
<dbReference type="InterPro" id="IPR057481">
    <property type="entry name" value="Decapeptide"/>
</dbReference>
<dbReference type="EMBL" id="CAXAMM010038549">
    <property type="protein sequence ID" value="CAK9078819.1"/>
    <property type="molecule type" value="Genomic_DNA"/>
</dbReference>
<organism evidence="2 3">
    <name type="scientific">Durusdinium trenchii</name>
    <dbReference type="NCBI Taxonomy" id="1381693"/>
    <lineage>
        <taxon>Eukaryota</taxon>
        <taxon>Sar</taxon>
        <taxon>Alveolata</taxon>
        <taxon>Dinophyceae</taxon>
        <taxon>Suessiales</taxon>
        <taxon>Symbiodiniaceae</taxon>
        <taxon>Durusdinium</taxon>
    </lineage>
</organism>
<keyword evidence="1" id="KW-0472">Membrane</keyword>
<feature type="transmembrane region" description="Helical" evidence="1">
    <location>
        <begin position="298"/>
        <end position="316"/>
    </location>
</feature>
<feature type="transmembrane region" description="Helical" evidence="1">
    <location>
        <begin position="392"/>
        <end position="414"/>
    </location>
</feature>
<evidence type="ECO:0000256" key="1">
    <source>
        <dbReference type="SAM" id="Phobius"/>
    </source>
</evidence>
<proteinExistence type="predicted"/>
<dbReference type="Pfam" id="PF25296">
    <property type="entry name" value="Decapeptide"/>
    <property type="match status" value="1"/>
</dbReference>
<feature type="transmembrane region" description="Helical" evidence="1">
    <location>
        <begin position="72"/>
        <end position="98"/>
    </location>
</feature>
<feature type="transmembrane region" description="Helical" evidence="1">
    <location>
        <begin position="220"/>
        <end position="247"/>
    </location>
</feature>